<dbReference type="RefSeq" id="WP_051232032.1">
    <property type="nucleotide sequence ID" value="NZ_AUII01000001.1"/>
</dbReference>
<keyword evidence="4" id="KW-1185">Reference proteome</keyword>
<dbReference type="STRING" id="1123024.GCA_000423625_00301"/>
<evidence type="ECO:0000256" key="1">
    <source>
        <dbReference type="SAM" id="Phobius"/>
    </source>
</evidence>
<gene>
    <name evidence="3" type="ORF">PA7_27070</name>
</gene>
<comment type="caution">
    <text evidence="3">The sequence shown here is derived from an EMBL/GenBank/DDBJ whole genome shotgun (WGS) entry which is preliminary data.</text>
</comment>
<keyword evidence="1" id="KW-1133">Transmembrane helix</keyword>
<keyword evidence="1" id="KW-0472">Membrane</keyword>
<evidence type="ECO:0000259" key="2">
    <source>
        <dbReference type="Pfam" id="PF20568"/>
    </source>
</evidence>
<dbReference type="AlphaFoldDB" id="A0A511D260"/>
<feature type="domain" description="DUF6777" evidence="2">
    <location>
        <begin position="86"/>
        <end position="225"/>
    </location>
</feature>
<evidence type="ECO:0000313" key="4">
    <source>
        <dbReference type="Proteomes" id="UP000321328"/>
    </source>
</evidence>
<dbReference type="EMBL" id="BJVI01000027">
    <property type="protein sequence ID" value="GEL18870.1"/>
    <property type="molecule type" value="Genomic_DNA"/>
</dbReference>
<proteinExistence type="predicted"/>
<name>A0A511D260_9PSEU</name>
<dbReference type="InterPro" id="IPR046704">
    <property type="entry name" value="DUF6777"/>
</dbReference>
<dbReference type="Pfam" id="PF20568">
    <property type="entry name" value="DUF6777"/>
    <property type="match status" value="1"/>
</dbReference>
<dbReference type="Proteomes" id="UP000321328">
    <property type="component" value="Unassembled WGS sequence"/>
</dbReference>
<accession>A0A511D260</accession>
<keyword evidence="1" id="KW-0812">Transmembrane</keyword>
<sequence>MADSGRPPRPVTSHRFPVRSQITLIVAAVALGLAGGAFWAGLSPSATTVEVRLEATSSPGPSPFTSAAGKDRAGVAPTAGVAGELPADTAGLFGAPGAGGCDAQRLASDLQADQGRASAWAGALGVGPGDIAKVTARLAPVVLRADAGVVEHGFAGGAATAYPAVLQAGTVVLVDERGEPKVKCVSGNPLTAAQSFGQANYVGTPWPYFQPSLIAYVRPATDKIKTP</sequence>
<feature type="transmembrane region" description="Helical" evidence="1">
    <location>
        <begin position="21"/>
        <end position="42"/>
    </location>
</feature>
<dbReference type="OrthoDB" id="4655582at2"/>
<protein>
    <recommendedName>
        <fullName evidence="2">DUF6777 domain-containing protein</fullName>
    </recommendedName>
</protein>
<evidence type="ECO:0000313" key="3">
    <source>
        <dbReference type="EMBL" id="GEL18870.1"/>
    </source>
</evidence>
<organism evidence="3 4">
    <name type="scientific">Pseudonocardia asaccharolytica DSM 44247 = NBRC 16224</name>
    <dbReference type="NCBI Taxonomy" id="1123024"/>
    <lineage>
        <taxon>Bacteria</taxon>
        <taxon>Bacillati</taxon>
        <taxon>Actinomycetota</taxon>
        <taxon>Actinomycetes</taxon>
        <taxon>Pseudonocardiales</taxon>
        <taxon>Pseudonocardiaceae</taxon>
        <taxon>Pseudonocardia</taxon>
    </lineage>
</organism>
<reference evidence="3 4" key="1">
    <citation type="submission" date="2019-07" db="EMBL/GenBank/DDBJ databases">
        <title>Whole genome shotgun sequence of Pseudonocardia asaccharolytica NBRC 16224.</title>
        <authorList>
            <person name="Hosoyama A."/>
            <person name="Uohara A."/>
            <person name="Ohji S."/>
            <person name="Ichikawa N."/>
        </authorList>
    </citation>
    <scope>NUCLEOTIDE SEQUENCE [LARGE SCALE GENOMIC DNA]</scope>
    <source>
        <strain evidence="3 4">NBRC 16224</strain>
    </source>
</reference>